<dbReference type="Proteomes" id="UP000186110">
    <property type="component" value="Chromosome"/>
</dbReference>
<dbReference type="PANTHER" id="PTHR33337">
    <property type="entry name" value="GFA DOMAIN-CONTAINING PROTEIN"/>
    <property type="match status" value="1"/>
</dbReference>
<dbReference type="Gene3D" id="3.90.1590.10">
    <property type="entry name" value="glutathione-dependent formaldehyde- activating enzyme (gfa)"/>
    <property type="match status" value="1"/>
</dbReference>
<sequence>MAIKHHGSCLCKGVQFTIEGALAPVQVCHCAQCRRAQGGPFATNIPVDASRLSFSSGQALLHRFESSPGKVRVFCAVCGSPVFSARDSLPGIVRIRAGLLAEPVQTRLAFHAHVNSKASWWPIDDALPQHPEGYVPPTQPAR</sequence>
<evidence type="ECO:0000256" key="1">
    <source>
        <dbReference type="ARBA" id="ARBA00005495"/>
    </source>
</evidence>
<evidence type="ECO:0000313" key="6">
    <source>
        <dbReference type="EMBL" id="APW43262.1"/>
    </source>
</evidence>
<comment type="similarity">
    <text evidence="1">Belongs to the Gfa family.</text>
</comment>
<evidence type="ECO:0000256" key="3">
    <source>
        <dbReference type="ARBA" id="ARBA00022833"/>
    </source>
</evidence>
<protein>
    <submittedName>
        <fullName evidence="6">Aldehyde-activating protein</fullName>
    </submittedName>
</protein>
<dbReference type="PANTHER" id="PTHR33337:SF40">
    <property type="entry name" value="CENP-V_GFA DOMAIN-CONTAINING PROTEIN-RELATED"/>
    <property type="match status" value="1"/>
</dbReference>
<feature type="domain" description="CENP-V/GFA" evidence="5">
    <location>
        <begin position="5"/>
        <end position="122"/>
    </location>
</feature>
<name>A0A1P8KB84_9BURK</name>
<organism evidence="6 7">
    <name type="scientific">Rhodoferax saidenbachensis</name>
    <dbReference type="NCBI Taxonomy" id="1484693"/>
    <lineage>
        <taxon>Bacteria</taxon>
        <taxon>Pseudomonadati</taxon>
        <taxon>Pseudomonadota</taxon>
        <taxon>Betaproteobacteria</taxon>
        <taxon>Burkholderiales</taxon>
        <taxon>Comamonadaceae</taxon>
        <taxon>Rhodoferax</taxon>
    </lineage>
</organism>
<evidence type="ECO:0000256" key="2">
    <source>
        <dbReference type="ARBA" id="ARBA00022723"/>
    </source>
</evidence>
<evidence type="ECO:0000256" key="4">
    <source>
        <dbReference type="ARBA" id="ARBA00023239"/>
    </source>
</evidence>
<dbReference type="GO" id="GO:0016846">
    <property type="term" value="F:carbon-sulfur lyase activity"/>
    <property type="evidence" value="ECO:0007669"/>
    <property type="project" value="InterPro"/>
</dbReference>
<evidence type="ECO:0000313" key="7">
    <source>
        <dbReference type="Proteomes" id="UP000186110"/>
    </source>
</evidence>
<dbReference type="STRING" id="1484693.RS694_12490"/>
<reference evidence="6 7" key="1">
    <citation type="submission" date="2017-01" db="EMBL/GenBank/DDBJ databases">
        <authorList>
            <person name="Mah S.A."/>
            <person name="Swanson W.J."/>
            <person name="Moy G.W."/>
            <person name="Vacquier V.D."/>
        </authorList>
    </citation>
    <scope>NUCLEOTIDE SEQUENCE [LARGE SCALE GENOMIC DNA]</scope>
    <source>
        <strain evidence="6 7">DSM 22694</strain>
    </source>
</reference>
<keyword evidence="2" id="KW-0479">Metal-binding</keyword>
<proteinExistence type="inferred from homology"/>
<gene>
    <name evidence="6" type="ORF">RS694_12490</name>
</gene>
<dbReference type="RefSeq" id="WP_076069652.1">
    <property type="nucleotide sequence ID" value="NZ_CP019239.1"/>
</dbReference>
<dbReference type="InterPro" id="IPR011057">
    <property type="entry name" value="Mss4-like_sf"/>
</dbReference>
<dbReference type="InterPro" id="IPR006913">
    <property type="entry name" value="CENP-V/GFA"/>
</dbReference>
<dbReference type="GO" id="GO:0046872">
    <property type="term" value="F:metal ion binding"/>
    <property type="evidence" value="ECO:0007669"/>
    <property type="project" value="UniProtKB-KW"/>
</dbReference>
<dbReference type="AlphaFoldDB" id="A0A1P8KB84"/>
<keyword evidence="3" id="KW-0862">Zinc</keyword>
<keyword evidence="4" id="KW-0456">Lyase</keyword>
<evidence type="ECO:0000259" key="5">
    <source>
        <dbReference type="PROSITE" id="PS51891"/>
    </source>
</evidence>
<dbReference type="KEGG" id="rsb:RS694_12490"/>
<dbReference type="Pfam" id="PF04828">
    <property type="entry name" value="GFA"/>
    <property type="match status" value="1"/>
</dbReference>
<dbReference type="SUPFAM" id="SSF51316">
    <property type="entry name" value="Mss4-like"/>
    <property type="match status" value="1"/>
</dbReference>
<accession>A0A1P8KB84</accession>
<dbReference type="PROSITE" id="PS51891">
    <property type="entry name" value="CENP_V_GFA"/>
    <property type="match status" value="1"/>
</dbReference>
<dbReference type="EMBL" id="CP019239">
    <property type="protein sequence ID" value="APW43262.1"/>
    <property type="molecule type" value="Genomic_DNA"/>
</dbReference>
<keyword evidence="7" id="KW-1185">Reference proteome</keyword>